<name>A0A8S5UR64_9CAUD</name>
<reference evidence="1" key="1">
    <citation type="journal article" date="2021" name="Proc. Natl. Acad. Sci. U.S.A.">
        <title>A Catalog of Tens of Thousands of Viruses from Human Metagenomes Reveals Hidden Associations with Chronic Diseases.</title>
        <authorList>
            <person name="Tisza M.J."/>
            <person name="Buck C.B."/>
        </authorList>
    </citation>
    <scope>NUCLEOTIDE SEQUENCE</scope>
    <source>
        <strain evidence="1">CtQyH19</strain>
    </source>
</reference>
<dbReference type="EMBL" id="BK016121">
    <property type="protein sequence ID" value="DAF96862.1"/>
    <property type="molecule type" value="Genomic_DNA"/>
</dbReference>
<accession>A0A8S5UR64</accession>
<sequence>MSIVNTEMGFKLERTLESIKIWKIADKNIQFELYRKNGCRNSYTKLTEKTDIGNIFVDIKNPFEAGVYKIRIYSQKDVTYHGYKEYEFTNYLQLLRNLIEEIKKRICQCDCSEDCAGDDKLENLLLKTLAFYMVNSDYYKFFYDNAIDCFKCGIIENIDCLIAGEFITGKTKNKEFFNKVLAFFFILFYIGEKARKTCCTNAVDDLFEYENVIRCVEKLGINVNCIEQALYKHPDYKVSNDDFKELE</sequence>
<proteinExistence type="predicted"/>
<organism evidence="1">
    <name type="scientific">Podoviridae sp. ctQyH19</name>
    <dbReference type="NCBI Taxonomy" id="2825249"/>
    <lineage>
        <taxon>Viruses</taxon>
        <taxon>Duplodnaviria</taxon>
        <taxon>Heunggongvirae</taxon>
        <taxon>Uroviricota</taxon>
        <taxon>Caudoviricetes</taxon>
    </lineage>
</organism>
<evidence type="ECO:0000313" key="1">
    <source>
        <dbReference type="EMBL" id="DAF96862.1"/>
    </source>
</evidence>
<protein>
    <submittedName>
        <fullName evidence="1">Uncharacterized protein</fullName>
    </submittedName>
</protein>